<evidence type="ECO:0000313" key="8">
    <source>
        <dbReference type="EMBL" id="QDV22380.1"/>
    </source>
</evidence>
<dbReference type="FunFam" id="2.40.10.10:FF:000001">
    <property type="entry name" value="Periplasmic serine protease DegS"/>
    <property type="match status" value="1"/>
</dbReference>
<dbReference type="SUPFAM" id="SSF50494">
    <property type="entry name" value="Trypsin-like serine proteases"/>
    <property type="match status" value="1"/>
</dbReference>
<keyword evidence="3" id="KW-0378">Hydrolase</keyword>
<keyword evidence="4" id="KW-0720">Serine protease</keyword>
<dbReference type="GO" id="GO:0004252">
    <property type="term" value="F:serine-type endopeptidase activity"/>
    <property type="evidence" value="ECO:0007669"/>
    <property type="project" value="InterPro"/>
</dbReference>
<evidence type="ECO:0000256" key="4">
    <source>
        <dbReference type="ARBA" id="ARBA00022825"/>
    </source>
</evidence>
<dbReference type="InterPro" id="IPR036034">
    <property type="entry name" value="PDZ_sf"/>
</dbReference>
<keyword evidence="6" id="KW-1133">Transmembrane helix</keyword>
<dbReference type="Proteomes" id="UP000318017">
    <property type="component" value="Chromosome"/>
</dbReference>
<dbReference type="PANTHER" id="PTHR43343:SF3">
    <property type="entry name" value="PROTEASE DO-LIKE 8, CHLOROPLASTIC"/>
    <property type="match status" value="1"/>
</dbReference>
<dbReference type="AlphaFoldDB" id="A0A518G1F4"/>
<dbReference type="RefSeq" id="WP_145073862.1">
    <property type="nucleotide sequence ID" value="NZ_CP036298.1"/>
</dbReference>
<dbReference type="PANTHER" id="PTHR43343">
    <property type="entry name" value="PEPTIDASE S12"/>
    <property type="match status" value="1"/>
</dbReference>
<protein>
    <submittedName>
        <fullName evidence="8">Serine protease HtrA</fullName>
    </submittedName>
</protein>
<evidence type="ECO:0000256" key="5">
    <source>
        <dbReference type="SAM" id="MobiDB-lite"/>
    </source>
</evidence>
<reference evidence="8 9" key="1">
    <citation type="submission" date="2019-02" db="EMBL/GenBank/DDBJ databases">
        <title>Deep-cultivation of Planctomycetes and their phenomic and genomic characterization uncovers novel biology.</title>
        <authorList>
            <person name="Wiegand S."/>
            <person name="Jogler M."/>
            <person name="Boedeker C."/>
            <person name="Pinto D."/>
            <person name="Vollmers J."/>
            <person name="Rivas-Marin E."/>
            <person name="Kohn T."/>
            <person name="Peeters S.H."/>
            <person name="Heuer A."/>
            <person name="Rast P."/>
            <person name="Oberbeckmann S."/>
            <person name="Bunk B."/>
            <person name="Jeske O."/>
            <person name="Meyerdierks A."/>
            <person name="Storesund J.E."/>
            <person name="Kallscheuer N."/>
            <person name="Luecker S."/>
            <person name="Lage O.M."/>
            <person name="Pohl T."/>
            <person name="Merkel B.J."/>
            <person name="Hornburger P."/>
            <person name="Mueller R.-W."/>
            <person name="Bruemmer F."/>
            <person name="Labrenz M."/>
            <person name="Spormann A.M."/>
            <person name="Op den Camp H."/>
            <person name="Overmann J."/>
            <person name="Amann R."/>
            <person name="Jetten M.S.M."/>
            <person name="Mascher T."/>
            <person name="Medema M.H."/>
            <person name="Devos D.P."/>
            <person name="Kaster A.-K."/>
            <person name="Ovreas L."/>
            <person name="Rohde M."/>
            <person name="Galperin M.Y."/>
            <person name="Jogler C."/>
        </authorList>
    </citation>
    <scope>NUCLEOTIDE SEQUENCE [LARGE SCALE GENOMIC DNA]</scope>
    <source>
        <strain evidence="8 9">Q31a</strain>
    </source>
</reference>
<evidence type="ECO:0000256" key="1">
    <source>
        <dbReference type="ARBA" id="ARBA00010541"/>
    </source>
</evidence>
<dbReference type="Gene3D" id="2.30.42.10">
    <property type="match status" value="1"/>
</dbReference>
<proteinExistence type="inferred from homology"/>
<evidence type="ECO:0000256" key="2">
    <source>
        <dbReference type="ARBA" id="ARBA00022670"/>
    </source>
</evidence>
<dbReference type="InterPro" id="IPR051201">
    <property type="entry name" value="Chloro_Bact_Ser_Proteases"/>
</dbReference>
<keyword evidence="2 8" id="KW-0645">Protease</keyword>
<dbReference type="GO" id="GO:0006508">
    <property type="term" value="P:proteolysis"/>
    <property type="evidence" value="ECO:0007669"/>
    <property type="project" value="UniProtKB-KW"/>
</dbReference>
<feature type="transmembrane region" description="Helical" evidence="6">
    <location>
        <begin position="32"/>
        <end position="51"/>
    </location>
</feature>
<evidence type="ECO:0000256" key="3">
    <source>
        <dbReference type="ARBA" id="ARBA00022801"/>
    </source>
</evidence>
<dbReference type="Pfam" id="PF13365">
    <property type="entry name" value="Trypsin_2"/>
    <property type="match status" value="1"/>
</dbReference>
<comment type="similarity">
    <text evidence="1">Belongs to the peptidase S1C family.</text>
</comment>
<dbReference type="PRINTS" id="PR00834">
    <property type="entry name" value="PROTEASES2C"/>
</dbReference>
<dbReference type="SUPFAM" id="SSF50156">
    <property type="entry name" value="PDZ domain-like"/>
    <property type="match status" value="1"/>
</dbReference>
<dbReference type="Pfam" id="PF13180">
    <property type="entry name" value="PDZ_2"/>
    <property type="match status" value="1"/>
</dbReference>
<dbReference type="Gene3D" id="2.40.10.10">
    <property type="entry name" value="Trypsin-like serine proteases"/>
    <property type="match status" value="2"/>
</dbReference>
<feature type="region of interest" description="Disordered" evidence="5">
    <location>
        <begin position="1"/>
        <end position="23"/>
    </location>
</feature>
<name>A0A518G1F4_9BACT</name>
<dbReference type="PROSITE" id="PS50106">
    <property type="entry name" value="PDZ"/>
    <property type="match status" value="1"/>
</dbReference>
<keyword evidence="6" id="KW-0812">Transmembrane</keyword>
<gene>
    <name evidence="8" type="primary">htrA_2</name>
    <name evidence="8" type="ORF">Q31a_06640</name>
</gene>
<organism evidence="8 9">
    <name type="scientific">Aureliella helgolandensis</name>
    <dbReference type="NCBI Taxonomy" id="2527968"/>
    <lineage>
        <taxon>Bacteria</taxon>
        <taxon>Pseudomonadati</taxon>
        <taxon>Planctomycetota</taxon>
        <taxon>Planctomycetia</taxon>
        <taxon>Pirellulales</taxon>
        <taxon>Pirellulaceae</taxon>
        <taxon>Aureliella</taxon>
    </lineage>
</organism>
<dbReference type="InterPro" id="IPR043504">
    <property type="entry name" value="Peptidase_S1_PA_chymotrypsin"/>
</dbReference>
<sequence>MHPDAQPDTNAARVPPASAPGNPQARGIRRQLLLSWILMFALASMLLWPSMKYWLGIGVRGEPRTVTPRGALADFEQATVRIFRQSSPSVVFITTSSQYANRWTRRIQEVESGTGSGFVWDKSGHIVTNFHVIEGASAARVIFSDQSTYTADLVGASPDNDLAVLRIKAPESLLHPVLIGESNSLEVGQSVFAIGNPFGLQQTLTTGIVSAKSRSIQSPSRRVIEDVIQIDAAINPGNSGGPLLDSAGRLIGVNTAIYSPSGTSTGVGFSIPVDAVNRVIPQIIQFGQYAPPRIGFKINDELSRALTRQFGIEGVIVTTVDPQGPAGLAGLQPTQLLADGRARLGDIVLEVDGRTVRSEDDLQNILQRHTAGERIEVVILRNDARVTLELQLK</sequence>
<dbReference type="InterPro" id="IPR001940">
    <property type="entry name" value="Peptidase_S1C"/>
</dbReference>
<feature type="domain" description="PDZ" evidence="7">
    <location>
        <begin position="283"/>
        <end position="383"/>
    </location>
</feature>
<dbReference type="InterPro" id="IPR001478">
    <property type="entry name" value="PDZ"/>
</dbReference>
<evidence type="ECO:0000313" key="9">
    <source>
        <dbReference type="Proteomes" id="UP000318017"/>
    </source>
</evidence>
<dbReference type="KEGG" id="ahel:Q31a_06640"/>
<accession>A0A518G1F4</accession>
<dbReference type="SMART" id="SM00228">
    <property type="entry name" value="PDZ"/>
    <property type="match status" value="1"/>
</dbReference>
<dbReference type="EMBL" id="CP036298">
    <property type="protein sequence ID" value="QDV22380.1"/>
    <property type="molecule type" value="Genomic_DNA"/>
</dbReference>
<evidence type="ECO:0000259" key="7">
    <source>
        <dbReference type="PROSITE" id="PS50106"/>
    </source>
</evidence>
<keyword evidence="9" id="KW-1185">Reference proteome</keyword>
<dbReference type="OrthoDB" id="248175at2"/>
<dbReference type="InterPro" id="IPR009003">
    <property type="entry name" value="Peptidase_S1_PA"/>
</dbReference>
<evidence type="ECO:0000256" key="6">
    <source>
        <dbReference type="SAM" id="Phobius"/>
    </source>
</evidence>
<keyword evidence="6" id="KW-0472">Membrane</keyword>